<evidence type="ECO:0000313" key="2">
    <source>
        <dbReference type="Proteomes" id="UP000295601"/>
    </source>
</evidence>
<dbReference type="Pfam" id="PF04978">
    <property type="entry name" value="MST"/>
    <property type="match status" value="1"/>
</dbReference>
<protein>
    <submittedName>
        <fullName evidence="1">Uncharacterized protein DUF664</fullName>
    </submittedName>
</protein>
<comment type="caution">
    <text evidence="1">The sequence shown here is derived from an EMBL/GenBank/DDBJ whole genome shotgun (WGS) entry which is preliminary data.</text>
</comment>
<dbReference type="Proteomes" id="UP000295601">
    <property type="component" value="Unassembled WGS sequence"/>
</dbReference>
<dbReference type="EMBL" id="SNYA01000007">
    <property type="protein sequence ID" value="TDP90275.1"/>
    <property type="molecule type" value="Genomic_DNA"/>
</dbReference>
<keyword evidence="2" id="KW-1185">Reference proteome</keyword>
<dbReference type="AlphaFoldDB" id="A0A4R6RVD5"/>
<organism evidence="1 2">
    <name type="scientific">Leucobacter luti</name>
    <dbReference type="NCBI Taxonomy" id="340320"/>
    <lineage>
        <taxon>Bacteria</taxon>
        <taxon>Bacillati</taxon>
        <taxon>Actinomycetota</taxon>
        <taxon>Actinomycetes</taxon>
        <taxon>Micrococcales</taxon>
        <taxon>Microbacteriaceae</taxon>
        <taxon>Leucobacter</taxon>
    </lineage>
</organism>
<gene>
    <name evidence="1" type="ORF">EDF62_2843</name>
</gene>
<dbReference type="RefSeq" id="WP_133617460.1">
    <property type="nucleotide sequence ID" value="NZ_CP080492.1"/>
</dbReference>
<dbReference type="NCBIfam" id="NF047843">
    <property type="entry name" value="MST_Rv0443"/>
    <property type="match status" value="1"/>
</dbReference>
<dbReference type="OrthoDB" id="2363925at2"/>
<evidence type="ECO:0000313" key="1">
    <source>
        <dbReference type="EMBL" id="TDP90275.1"/>
    </source>
</evidence>
<dbReference type="InterPro" id="IPR007061">
    <property type="entry name" value="MST-like"/>
</dbReference>
<reference evidence="1 2" key="1">
    <citation type="submission" date="2019-03" db="EMBL/GenBank/DDBJ databases">
        <title>Genomic analyses of the natural microbiome of Caenorhabditis elegans.</title>
        <authorList>
            <person name="Samuel B."/>
        </authorList>
    </citation>
    <scope>NUCLEOTIDE SEQUENCE [LARGE SCALE GENOMIC DNA]</scope>
    <source>
        <strain evidence="1 2">JUb18</strain>
    </source>
</reference>
<sequence length="171" mass="18440">MNSTEILIDLAKRPGDAAEQLRGALTPELLNAHPHHDNSIAWLLWHAGREIDEQIVDLTGGESVWLAAGFAERFGLEVGAHEHGYGHTSEQARAVVVRDPELLLAYLSAAIDAQVKYVAGLDEEELGRIVDEGWEPPVTLAARLVSISVDAAEHVAQATYLTGMGPGAFED</sequence>
<dbReference type="Gene3D" id="1.20.120.450">
    <property type="entry name" value="dinb family like domain"/>
    <property type="match status" value="1"/>
</dbReference>
<proteinExistence type="predicted"/>
<name>A0A4R6RVD5_9MICO</name>
<accession>A0A4R6RVD5</accession>
<dbReference type="SUPFAM" id="SSF109854">
    <property type="entry name" value="DinB/YfiT-like putative metalloenzymes"/>
    <property type="match status" value="1"/>
</dbReference>
<dbReference type="InterPro" id="IPR034660">
    <property type="entry name" value="DinB/YfiT-like"/>
</dbReference>